<dbReference type="EMBL" id="BMPN01000003">
    <property type="protein sequence ID" value="GGJ62023.1"/>
    <property type="molecule type" value="Genomic_DNA"/>
</dbReference>
<accession>A0ABQ2DKV3</accession>
<evidence type="ECO:0000313" key="2">
    <source>
        <dbReference type="EMBL" id="GGJ62023.1"/>
    </source>
</evidence>
<sequence length="162" mass="16496">MAQFKATVTESVPAHRLLSIGDGESVVAIGLTAAGEQPDFYSTRNIEANEEVYVTIKGEIVWEIEAGEDLSIGQFVEAGEGGVVVASAGEGIGYVAEPVATGSIAKVIKQSTAGVPGPQGDTGSKGAKGDPGVSVTEITSDGTNLTFTLSDGTTQDIPWPAQ</sequence>
<evidence type="ECO:0000256" key="1">
    <source>
        <dbReference type="SAM" id="MobiDB-lite"/>
    </source>
</evidence>
<name>A0ABQ2DKV3_9BACI</name>
<organism evidence="2 3">
    <name type="scientific">Virgibacillus kapii</name>
    <dbReference type="NCBI Taxonomy" id="1638645"/>
    <lineage>
        <taxon>Bacteria</taxon>
        <taxon>Bacillati</taxon>
        <taxon>Bacillota</taxon>
        <taxon>Bacilli</taxon>
        <taxon>Bacillales</taxon>
        <taxon>Bacillaceae</taxon>
        <taxon>Virgibacillus</taxon>
    </lineage>
</organism>
<dbReference type="RefSeq" id="WP_188943327.1">
    <property type="nucleotide sequence ID" value="NZ_BMPN01000003.1"/>
</dbReference>
<feature type="region of interest" description="Disordered" evidence="1">
    <location>
        <begin position="114"/>
        <end position="140"/>
    </location>
</feature>
<dbReference type="Gene3D" id="1.20.5.320">
    <property type="entry name" value="6-Phosphogluconate Dehydrogenase, domain 3"/>
    <property type="match status" value="1"/>
</dbReference>
<evidence type="ECO:0000313" key="3">
    <source>
        <dbReference type="Proteomes" id="UP000634435"/>
    </source>
</evidence>
<reference evidence="3" key="1">
    <citation type="journal article" date="2019" name="Int. J. Syst. Evol. Microbiol.">
        <title>The Global Catalogue of Microorganisms (GCM) 10K type strain sequencing project: providing services to taxonomists for standard genome sequencing and annotation.</title>
        <authorList>
            <consortium name="The Broad Institute Genomics Platform"/>
            <consortium name="The Broad Institute Genome Sequencing Center for Infectious Disease"/>
            <person name="Wu L."/>
            <person name="Ma J."/>
        </authorList>
    </citation>
    <scope>NUCLEOTIDE SEQUENCE [LARGE SCALE GENOMIC DNA]</scope>
    <source>
        <strain evidence="3">JCM 30071</strain>
    </source>
</reference>
<comment type="caution">
    <text evidence="2">The sequence shown here is derived from an EMBL/GenBank/DDBJ whole genome shotgun (WGS) entry which is preliminary data.</text>
</comment>
<keyword evidence="3" id="KW-1185">Reference proteome</keyword>
<dbReference type="Proteomes" id="UP000634435">
    <property type="component" value="Unassembled WGS sequence"/>
</dbReference>
<protein>
    <submittedName>
        <fullName evidence="2">Uncharacterized protein</fullName>
    </submittedName>
</protein>
<gene>
    <name evidence="2" type="ORF">GCM10007111_25160</name>
</gene>
<proteinExistence type="predicted"/>